<dbReference type="GO" id="GO:0016791">
    <property type="term" value="F:phosphatase activity"/>
    <property type="evidence" value="ECO:0007669"/>
    <property type="project" value="TreeGrafter"/>
</dbReference>
<dbReference type="AlphaFoldDB" id="A0A8C6W2X7"/>
<keyword evidence="2" id="KW-1185">Reference proteome</keyword>
<dbReference type="InterPro" id="IPR036412">
    <property type="entry name" value="HAD-like_sf"/>
</dbReference>
<protein>
    <submittedName>
        <fullName evidence="1">Pseudouridine 5'-phosphatase</fullName>
    </submittedName>
</protein>
<dbReference type="PANTHER" id="PTHR18901">
    <property type="entry name" value="2-DEOXYGLUCOSE-6-PHOSPHATE PHOSPHATASE 2"/>
    <property type="match status" value="1"/>
</dbReference>
<dbReference type="InterPro" id="IPR023214">
    <property type="entry name" value="HAD_sf"/>
</dbReference>
<dbReference type="OMA" id="PEMSDSK"/>
<proteinExistence type="predicted"/>
<reference evidence="1" key="2">
    <citation type="submission" date="2025-09" db="UniProtKB">
        <authorList>
            <consortium name="Ensembl"/>
        </authorList>
    </citation>
    <scope>IDENTIFICATION</scope>
</reference>
<dbReference type="SUPFAM" id="SSF56784">
    <property type="entry name" value="HAD-like"/>
    <property type="match status" value="1"/>
</dbReference>
<dbReference type="GeneTree" id="ENSGT00390000014753"/>
<dbReference type="Gene3D" id="1.10.150.240">
    <property type="entry name" value="Putative phosphatase, domain 2"/>
    <property type="match status" value="1"/>
</dbReference>
<accession>A0A8C6W2X7</accession>
<name>A0A8C6W2X7_NANGA</name>
<sequence length="193" mass="21824">FNMDGLFLDTEGLRSRVFQEICNRFGKKYSWEVKCMVMGKTSPEASQIIVEAPQLPVSREDLLEETLPTAALMPGAEKLIHHLRKHRLRFVLVSTSRSVSFEMKTSRHEKLFSLFNHIVVGDDPQVQNGQPGQDVFLTCAKRFSPPPEPKNSGVQVVMVPNENLNPDFTRKATLVLNSLQDLEPQLFGVPAYE</sequence>
<organism evidence="1 2">
    <name type="scientific">Nannospalax galili</name>
    <name type="common">Northern Israeli blind subterranean mole rat</name>
    <name type="synonym">Spalax galili</name>
    <dbReference type="NCBI Taxonomy" id="1026970"/>
    <lineage>
        <taxon>Eukaryota</taxon>
        <taxon>Metazoa</taxon>
        <taxon>Chordata</taxon>
        <taxon>Craniata</taxon>
        <taxon>Vertebrata</taxon>
        <taxon>Euteleostomi</taxon>
        <taxon>Mammalia</taxon>
        <taxon>Eutheria</taxon>
        <taxon>Euarchontoglires</taxon>
        <taxon>Glires</taxon>
        <taxon>Rodentia</taxon>
        <taxon>Myomorpha</taxon>
        <taxon>Muroidea</taxon>
        <taxon>Spalacidae</taxon>
        <taxon>Spalacinae</taxon>
        <taxon>Nannospalax</taxon>
    </lineage>
</organism>
<dbReference type="InterPro" id="IPR023198">
    <property type="entry name" value="PGP-like_dom2"/>
</dbReference>
<dbReference type="Gene3D" id="3.40.50.1000">
    <property type="entry name" value="HAD superfamily/HAD-like"/>
    <property type="match status" value="1"/>
</dbReference>
<evidence type="ECO:0000313" key="2">
    <source>
        <dbReference type="Proteomes" id="UP000694381"/>
    </source>
</evidence>
<evidence type="ECO:0000313" key="1">
    <source>
        <dbReference type="Ensembl" id="ENSNGAP00000003491.1"/>
    </source>
</evidence>
<dbReference type="Pfam" id="PF13419">
    <property type="entry name" value="HAD_2"/>
    <property type="match status" value="1"/>
</dbReference>
<dbReference type="PANTHER" id="PTHR18901:SF38">
    <property type="entry name" value="PSEUDOURIDINE-5'-PHOSPHATASE"/>
    <property type="match status" value="1"/>
</dbReference>
<reference evidence="1" key="1">
    <citation type="submission" date="2025-08" db="UniProtKB">
        <authorList>
            <consortium name="Ensembl"/>
        </authorList>
    </citation>
    <scope>IDENTIFICATION</scope>
</reference>
<dbReference type="FunFam" id="1.10.150.240:FF:000001">
    <property type="entry name" value="Haloacid dehalogenase-like hydrolase domain"/>
    <property type="match status" value="1"/>
</dbReference>
<dbReference type="InterPro" id="IPR041492">
    <property type="entry name" value="HAD_2"/>
</dbReference>
<dbReference type="Ensembl" id="ENSNGAT00000005058.1">
    <property type="protein sequence ID" value="ENSNGAP00000003491.1"/>
    <property type="gene ID" value="ENSNGAG00000004048.1"/>
</dbReference>
<dbReference type="Proteomes" id="UP000694381">
    <property type="component" value="Unassembled WGS sequence"/>
</dbReference>